<evidence type="ECO:0000313" key="3">
    <source>
        <dbReference type="Proteomes" id="UP000669133"/>
    </source>
</evidence>
<feature type="non-terminal residue" evidence="2">
    <location>
        <position position="36"/>
    </location>
</feature>
<sequence>MPPPTSPSDSPSNNQPPEANRSQRRFRNASRDSFPT</sequence>
<accession>A0A8H7ZIW8</accession>
<protein>
    <submittedName>
        <fullName evidence="2">Uncharacterized protein</fullName>
    </submittedName>
</protein>
<feature type="compositionally biased region" description="Low complexity" evidence="1">
    <location>
        <begin position="7"/>
        <end position="17"/>
    </location>
</feature>
<dbReference type="Proteomes" id="UP000669133">
    <property type="component" value="Unassembled WGS sequence"/>
</dbReference>
<keyword evidence="3" id="KW-1185">Reference proteome</keyword>
<dbReference type="EMBL" id="JAEOAQ010000001">
    <property type="protein sequence ID" value="KAG5420911.1"/>
    <property type="molecule type" value="Genomic_DNA"/>
</dbReference>
<feature type="region of interest" description="Disordered" evidence="1">
    <location>
        <begin position="1"/>
        <end position="36"/>
    </location>
</feature>
<evidence type="ECO:0000313" key="2">
    <source>
        <dbReference type="EMBL" id="KAG5420911.1"/>
    </source>
</evidence>
<reference evidence="2 3" key="1">
    <citation type="submission" date="2020-12" db="EMBL/GenBank/DDBJ databases">
        <title>Effect of drift, selection, and recombination on the evolution of hybrid genomes in Candida yeast pathogens.</title>
        <authorList>
            <person name="Mixao V."/>
            <person name="Ksiezopolska E."/>
            <person name="Saus E."/>
            <person name="Boekhout T."/>
            <person name="Gacser A."/>
            <person name="Gabaldon T."/>
        </authorList>
    </citation>
    <scope>NUCLEOTIDE SEQUENCE [LARGE SCALE GENOMIC DNA]</scope>
    <source>
        <strain evidence="2 3">BP57</strain>
    </source>
</reference>
<proteinExistence type="predicted"/>
<dbReference type="RefSeq" id="XP_067550027.1">
    <property type="nucleotide sequence ID" value="XM_067689697.1"/>
</dbReference>
<organism evidence="2 3">
    <name type="scientific">Candida metapsilosis</name>
    <dbReference type="NCBI Taxonomy" id="273372"/>
    <lineage>
        <taxon>Eukaryota</taxon>
        <taxon>Fungi</taxon>
        <taxon>Dikarya</taxon>
        <taxon>Ascomycota</taxon>
        <taxon>Saccharomycotina</taxon>
        <taxon>Pichiomycetes</taxon>
        <taxon>Debaryomycetaceae</taxon>
        <taxon>Candida/Lodderomyces clade</taxon>
        <taxon>Candida</taxon>
    </lineage>
</organism>
<dbReference type="AlphaFoldDB" id="A0A8H7ZIW8"/>
<comment type="caution">
    <text evidence="2">The sequence shown here is derived from an EMBL/GenBank/DDBJ whole genome shotgun (WGS) entry which is preliminary data.</text>
</comment>
<gene>
    <name evidence="2" type="ORF">I9W82_000001</name>
</gene>
<evidence type="ECO:0000256" key="1">
    <source>
        <dbReference type="SAM" id="MobiDB-lite"/>
    </source>
</evidence>
<dbReference type="GeneID" id="93648630"/>
<name>A0A8H7ZIW8_9ASCO</name>